<name>A0ABR0SYR4_9HYPO</name>
<comment type="caution">
    <text evidence="1">The sequence shown here is derived from an EMBL/GenBank/DDBJ whole genome shotgun (WGS) entry which is preliminary data.</text>
</comment>
<accession>A0ABR0SYR4</accession>
<evidence type="ECO:0008006" key="3">
    <source>
        <dbReference type="Google" id="ProtNLM"/>
    </source>
</evidence>
<dbReference type="InterPro" id="IPR011009">
    <property type="entry name" value="Kinase-like_dom_sf"/>
</dbReference>
<gene>
    <name evidence="1" type="ORF">PT974_02252</name>
</gene>
<sequence>MATRIPRALPSRRWASFEGWDYNGTKERLQNALEKIDKSALINHAELIKGQRVTMSQPFSVGQYWACFEMIAEDGSLIIARARLPRHPDSPSTISEEDEEHAIACEIATMKFVRKRLSTIPFLTYMHTKVQDRSVPLKQATTQEHIMTQWTTMQAEHATLAYPQIGSISSILPSDEPVIGKLAAFTVGETLDPGPFITSAEYFISIANAAIERLDSIARLGAFIFRDIVQQTTLFGNMDNHGLFPLNHMDLGTQNILVDNDFNFLAIIDWEFAQTAPWQVNRFPMPFPLLQSDFEDILQNPNHLAYKNVVRQDFSQKLYTQKFRSIEKGLQEEGQPLGGSFADALYGPASRIYACFSNLGRIPEVDKGLIGGMVKLAFSFDIDVEKYAQEVERTYC</sequence>
<dbReference type="EMBL" id="JAVFKD010000002">
    <property type="protein sequence ID" value="KAK5996905.1"/>
    <property type="molecule type" value="Genomic_DNA"/>
</dbReference>
<evidence type="ECO:0000313" key="2">
    <source>
        <dbReference type="Proteomes" id="UP001338125"/>
    </source>
</evidence>
<evidence type="ECO:0000313" key="1">
    <source>
        <dbReference type="EMBL" id="KAK5996905.1"/>
    </source>
</evidence>
<protein>
    <recommendedName>
        <fullName evidence="3">Aminoglycoside phosphotransferase domain-containing protein</fullName>
    </recommendedName>
</protein>
<dbReference type="PANTHER" id="PTHR21310">
    <property type="entry name" value="AMINOGLYCOSIDE PHOSPHOTRANSFERASE-RELATED-RELATED"/>
    <property type="match status" value="1"/>
</dbReference>
<dbReference type="SUPFAM" id="SSF56112">
    <property type="entry name" value="Protein kinase-like (PK-like)"/>
    <property type="match status" value="1"/>
</dbReference>
<dbReference type="PANTHER" id="PTHR21310:SF37">
    <property type="entry name" value="AMINOGLYCOSIDE PHOSPHOTRANSFERASE DOMAIN-CONTAINING PROTEIN"/>
    <property type="match status" value="1"/>
</dbReference>
<proteinExistence type="predicted"/>
<reference evidence="1 2" key="1">
    <citation type="submission" date="2024-01" db="EMBL/GenBank/DDBJ databases">
        <title>Complete genome of Cladobotryum mycophilum ATHUM6906.</title>
        <authorList>
            <person name="Christinaki A.C."/>
            <person name="Myridakis A.I."/>
            <person name="Kouvelis V.N."/>
        </authorList>
    </citation>
    <scope>NUCLEOTIDE SEQUENCE [LARGE SCALE GENOMIC DNA]</scope>
    <source>
        <strain evidence="1 2">ATHUM6906</strain>
    </source>
</reference>
<dbReference type="InterPro" id="IPR051678">
    <property type="entry name" value="AGP_Transferase"/>
</dbReference>
<keyword evidence="2" id="KW-1185">Reference proteome</keyword>
<dbReference type="Proteomes" id="UP001338125">
    <property type="component" value="Unassembled WGS sequence"/>
</dbReference>
<organism evidence="1 2">
    <name type="scientific">Cladobotryum mycophilum</name>
    <dbReference type="NCBI Taxonomy" id="491253"/>
    <lineage>
        <taxon>Eukaryota</taxon>
        <taxon>Fungi</taxon>
        <taxon>Dikarya</taxon>
        <taxon>Ascomycota</taxon>
        <taxon>Pezizomycotina</taxon>
        <taxon>Sordariomycetes</taxon>
        <taxon>Hypocreomycetidae</taxon>
        <taxon>Hypocreales</taxon>
        <taxon>Hypocreaceae</taxon>
        <taxon>Cladobotryum</taxon>
    </lineage>
</organism>